<keyword evidence="1" id="KW-0812">Transmembrane</keyword>
<feature type="transmembrane region" description="Helical" evidence="1">
    <location>
        <begin position="20"/>
        <end position="39"/>
    </location>
</feature>
<dbReference type="EMBL" id="FPHC01000048">
    <property type="protein sequence ID" value="SFV58782.1"/>
    <property type="molecule type" value="Genomic_DNA"/>
</dbReference>
<dbReference type="AlphaFoldDB" id="A0A1W1BZA6"/>
<sequence length="45" mass="4932">MCLKYSRPDVGSVWREISVFVGNALVELVVSLLSIEVLLSSVIPL</sequence>
<name>A0A1W1BZA6_9ZZZZ</name>
<keyword evidence="1" id="KW-0472">Membrane</keyword>
<organism evidence="2">
    <name type="scientific">hydrothermal vent metagenome</name>
    <dbReference type="NCBI Taxonomy" id="652676"/>
    <lineage>
        <taxon>unclassified sequences</taxon>
        <taxon>metagenomes</taxon>
        <taxon>ecological metagenomes</taxon>
    </lineage>
</organism>
<accession>A0A1W1BZA6</accession>
<keyword evidence="1" id="KW-1133">Transmembrane helix</keyword>
<evidence type="ECO:0000256" key="1">
    <source>
        <dbReference type="SAM" id="Phobius"/>
    </source>
</evidence>
<protein>
    <submittedName>
        <fullName evidence="2">Uncharacterized protein</fullName>
    </submittedName>
</protein>
<reference evidence="2" key="1">
    <citation type="submission" date="2016-10" db="EMBL/GenBank/DDBJ databases">
        <authorList>
            <person name="de Groot N.N."/>
        </authorList>
    </citation>
    <scope>NUCLEOTIDE SEQUENCE</scope>
</reference>
<evidence type="ECO:0000313" key="2">
    <source>
        <dbReference type="EMBL" id="SFV58782.1"/>
    </source>
</evidence>
<gene>
    <name evidence="2" type="ORF">MNB_SV-6-1778</name>
</gene>
<proteinExistence type="predicted"/>